<protein>
    <submittedName>
        <fullName evidence="2">Helix-turn-helix transcriptional regulator</fullName>
    </submittedName>
</protein>
<dbReference type="Gene3D" id="1.10.10.10">
    <property type="entry name" value="Winged helix-like DNA-binding domain superfamily/Winged helix DNA-binding domain"/>
    <property type="match status" value="1"/>
</dbReference>
<sequence length="370" mass="39542">MAGITSNPVVTLVPPAKVPASLPPIARDRLVSRPEQQALQALSAVMQASGITILSRSVQDGTLETITSSSDEAEGEETLLSADEHGFVALRELRWFDRGHETAALVKLIERREFDVWAVLSFAVPIGSIRSALIVQMPAFVSMLAAHAAMLMDLAEERTRARAVAAALDQQDGAVFVLRRDHTVLFANRSAHLLLERKAGLQLSRAKLRPLGYKEAVRFETAVDCVVDAAHAGPSAARSAAMLLLLPVSGGERRLAVTIAPVDRGAPGMLPDKAAAIVCVQPDGEQLNHGVEAICQAYALSPVEVQLVCHLAAGLSVADTASRMKVKIDTARAYLKQVFAKTGTNRQASLLQLIVRHQGVIQGDHLFSAA</sequence>
<evidence type="ECO:0000313" key="2">
    <source>
        <dbReference type="EMBL" id="RDE06319.1"/>
    </source>
</evidence>
<dbReference type="Proteomes" id="UP000253918">
    <property type="component" value="Unassembled WGS sequence"/>
</dbReference>
<dbReference type="SUPFAM" id="SSF46894">
    <property type="entry name" value="C-terminal effector domain of the bipartite response regulators"/>
    <property type="match status" value="1"/>
</dbReference>
<accession>A0A369VWU6</accession>
<organism evidence="2 3">
    <name type="scientific">Sphingomonas aracearum</name>
    <dbReference type="NCBI Taxonomy" id="2283317"/>
    <lineage>
        <taxon>Bacteria</taxon>
        <taxon>Pseudomonadati</taxon>
        <taxon>Pseudomonadota</taxon>
        <taxon>Alphaproteobacteria</taxon>
        <taxon>Sphingomonadales</taxon>
        <taxon>Sphingomonadaceae</taxon>
        <taxon>Sphingomonas</taxon>
    </lineage>
</organism>
<dbReference type="InterPro" id="IPR000792">
    <property type="entry name" value="Tscrpt_reg_LuxR_C"/>
</dbReference>
<feature type="domain" description="HTH luxR-type" evidence="1">
    <location>
        <begin position="297"/>
        <end position="354"/>
    </location>
</feature>
<dbReference type="InterPro" id="IPR016032">
    <property type="entry name" value="Sig_transdc_resp-reg_C-effctor"/>
</dbReference>
<name>A0A369VWU6_9SPHN</name>
<evidence type="ECO:0000259" key="1">
    <source>
        <dbReference type="SMART" id="SM00421"/>
    </source>
</evidence>
<dbReference type="SMART" id="SM00421">
    <property type="entry name" value="HTH_LUXR"/>
    <property type="match status" value="1"/>
</dbReference>
<reference evidence="2 3" key="1">
    <citation type="submission" date="2018-07" db="EMBL/GenBank/DDBJ databases">
        <title>a novel species of Sphingomonas isolated from the rhizosphere soil of Araceae plant.</title>
        <authorList>
            <person name="Zhiyong W."/>
            <person name="Qinglan Z."/>
            <person name="Zhiwei F."/>
            <person name="Ding X."/>
            <person name="Gejiao W."/>
            <person name="Shixue Z."/>
        </authorList>
    </citation>
    <scope>NUCLEOTIDE SEQUENCE [LARGE SCALE GENOMIC DNA]</scope>
    <source>
        <strain evidence="2 3">WZY 27</strain>
    </source>
</reference>
<keyword evidence="3" id="KW-1185">Reference proteome</keyword>
<proteinExistence type="predicted"/>
<gene>
    <name evidence="2" type="ORF">DVW87_00885</name>
</gene>
<evidence type="ECO:0000313" key="3">
    <source>
        <dbReference type="Proteomes" id="UP000253918"/>
    </source>
</evidence>
<dbReference type="GO" id="GO:0006355">
    <property type="term" value="P:regulation of DNA-templated transcription"/>
    <property type="evidence" value="ECO:0007669"/>
    <property type="project" value="InterPro"/>
</dbReference>
<dbReference type="AlphaFoldDB" id="A0A369VWU6"/>
<comment type="caution">
    <text evidence="2">The sequence shown here is derived from an EMBL/GenBank/DDBJ whole genome shotgun (WGS) entry which is preliminary data.</text>
</comment>
<dbReference type="InterPro" id="IPR036388">
    <property type="entry name" value="WH-like_DNA-bd_sf"/>
</dbReference>
<dbReference type="GO" id="GO:0003677">
    <property type="term" value="F:DNA binding"/>
    <property type="evidence" value="ECO:0007669"/>
    <property type="project" value="InterPro"/>
</dbReference>
<dbReference type="EMBL" id="QQNB01000001">
    <property type="protein sequence ID" value="RDE06319.1"/>
    <property type="molecule type" value="Genomic_DNA"/>
</dbReference>